<dbReference type="OrthoDB" id="9811036at2"/>
<protein>
    <recommendedName>
        <fullName evidence="1">Thioredoxin-like fold domain-containing protein</fullName>
    </recommendedName>
</protein>
<organism evidence="2 3">
    <name type="scientific">Variibacter gotjawalensis</name>
    <dbReference type="NCBI Taxonomy" id="1333996"/>
    <lineage>
        <taxon>Bacteria</taxon>
        <taxon>Pseudomonadati</taxon>
        <taxon>Pseudomonadota</taxon>
        <taxon>Alphaproteobacteria</taxon>
        <taxon>Hyphomicrobiales</taxon>
        <taxon>Nitrobacteraceae</taxon>
        <taxon>Variibacter</taxon>
    </lineage>
</organism>
<dbReference type="InterPro" id="IPR012336">
    <property type="entry name" value="Thioredoxin-like_fold"/>
</dbReference>
<evidence type="ECO:0000313" key="2">
    <source>
        <dbReference type="EMBL" id="BAT59163.1"/>
    </source>
</evidence>
<name>A0A0S3PTA9_9BRAD</name>
<gene>
    <name evidence="2" type="ORF">GJW-30_1_01693</name>
</gene>
<evidence type="ECO:0000259" key="1">
    <source>
        <dbReference type="Pfam" id="PF13098"/>
    </source>
</evidence>
<dbReference type="InterPro" id="IPR036249">
    <property type="entry name" value="Thioredoxin-like_sf"/>
</dbReference>
<keyword evidence="3" id="KW-1185">Reference proteome</keyword>
<dbReference type="Gene3D" id="3.40.30.10">
    <property type="entry name" value="Glutaredoxin"/>
    <property type="match status" value="1"/>
</dbReference>
<dbReference type="Pfam" id="PF13098">
    <property type="entry name" value="Thioredoxin_2"/>
    <property type="match status" value="1"/>
</dbReference>
<dbReference type="Proteomes" id="UP000236884">
    <property type="component" value="Chromosome"/>
</dbReference>
<dbReference type="CDD" id="cd02951">
    <property type="entry name" value="SoxW"/>
    <property type="match status" value="1"/>
</dbReference>
<proteinExistence type="predicted"/>
<dbReference type="InterPro" id="IPR041737">
    <property type="entry name" value="SoxW"/>
</dbReference>
<dbReference type="AlphaFoldDB" id="A0A0S3PTA9"/>
<dbReference type="EMBL" id="AP014946">
    <property type="protein sequence ID" value="BAT59163.1"/>
    <property type="molecule type" value="Genomic_DNA"/>
</dbReference>
<reference evidence="2 3" key="1">
    <citation type="submission" date="2015-08" db="EMBL/GenBank/DDBJ databases">
        <title>Investigation of the bacterial diversity of lava forest soil.</title>
        <authorList>
            <person name="Lee J.S."/>
        </authorList>
    </citation>
    <scope>NUCLEOTIDE SEQUENCE [LARGE SCALE GENOMIC DNA]</scope>
    <source>
        <strain evidence="2 3">GJW-30</strain>
    </source>
</reference>
<evidence type="ECO:0000313" key="3">
    <source>
        <dbReference type="Proteomes" id="UP000236884"/>
    </source>
</evidence>
<dbReference type="SUPFAM" id="SSF52833">
    <property type="entry name" value="Thioredoxin-like"/>
    <property type="match status" value="1"/>
</dbReference>
<sequence length="195" mass="21666">MPTRRLILAAAASAVLVRPARAELVRLDGGNFTQSWFVDTFLELGSDVAEATQKGKRLAIMWDLNGCPYCRRTHTEGFADDSVASFVRERFDVMQLNLQGSREVTDLDGEKLTEKRFAAKYGVRFAPTFQFFPETTEGLAAKKPAAREAARAEGYFEPLRLKRVFAFVAEKAYAKQSLNDYLGTPNAAPTGSQTQ</sequence>
<dbReference type="KEGG" id="vgo:GJW-30_1_01693"/>
<accession>A0A0S3PTA9</accession>
<dbReference type="RefSeq" id="WP_096354170.1">
    <property type="nucleotide sequence ID" value="NZ_AP014946.1"/>
</dbReference>
<feature type="domain" description="Thioredoxin-like fold" evidence="1">
    <location>
        <begin position="51"/>
        <end position="137"/>
    </location>
</feature>